<dbReference type="PANTHER" id="PTHR47199:SF2">
    <property type="entry name" value="PHOTOSYSTEM II STABILITY_ASSEMBLY FACTOR HCF136, CHLOROPLASTIC"/>
    <property type="match status" value="1"/>
</dbReference>
<dbReference type="AlphaFoldDB" id="A0A2S0RIV5"/>
<dbReference type="InterPro" id="IPR036278">
    <property type="entry name" value="Sialidase_sf"/>
</dbReference>
<dbReference type="CDD" id="cd15482">
    <property type="entry name" value="Sialidase_non-viral"/>
    <property type="match status" value="1"/>
</dbReference>
<dbReference type="SUPFAM" id="SSF50939">
    <property type="entry name" value="Sialidases"/>
    <property type="match status" value="1"/>
</dbReference>
<organism evidence="1 2">
    <name type="scientific">Flavobacterium magnum</name>
    <dbReference type="NCBI Taxonomy" id="2162713"/>
    <lineage>
        <taxon>Bacteria</taxon>
        <taxon>Pseudomonadati</taxon>
        <taxon>Bacteroidota</taxon>
        <taxon>Flavobacteriia</taxon>
        <taxon>Flavobacteriales</taxon>
        <taxon>Flavobacteriaceae</taxon>
        <taxon>Flavobacterium</taxon>
    </lineage>
</organism>
<name>A0A2S0RIV5_9FLAO</name>
<dbReference type="EMBL" id="CP028811">
    <property type="protein sequence ID" value="AWA31469.1"/>
    <property type="molecule type" value="Genomic_DNA"/>
</dbReference>
<dbReference type="OrthoDB" id="9813892at2"/>
<dbReference type="Gene3D" id="2.130.10.10">
    <property type="entry name" value="YVTN repeat-like/Quinoprotein amine dehydrogenase"/>
    <property type="match status" value="1"/>
</dbReference>
<keyword evidence="2" id="KW-1185">Reference proteome</keyword>
<evidence type="ECO:0000313" key="1">
    <source>
        <dbReference type="EMBL" id="AWA31469.1"/>
    </source>
</evidence>
<protein>
    <submittedName>
        <fullName evidence="1">Oxidoreductase</fullName>
    </submittedName>
</protein>
<accession>A0A2S0RIV5</accession>
<reference evidence="1 2" key="1">
    <citation type="submission" date="2018-04" db="EMBL/GenBank/DDBJ databases">
        <title>Genome sequencing of Flavobacterium sp. HYN0048.</title>
        <authorList>
            <person name="Yi H."/>
            <person name="Baek C."/>
        </authorList>
    </citation>
    <scope>NUCLEOTIDE SEQUENCE [LARGE SCALE GENOMIC DNA]</scope>
    <source>
        <strain evidence="1 2">HYN0048</strain>
    </source>
</reference>
<gene>
    <name evidence="1" type="ORF">HYN48_10175</name>
</gene>
<dbReference type="RefSeq" id="WP_108373542.1">
    <property type="nucleotide sequence ID" value="NZ_CP028811.1"/>
</dbReference>
<dbReference type="KEGG" id="fmg:HYN48_10175"/>
<evidence type="ECO:0000313" key="2">
    <source>
        <dbReference type="Proteomes" id="UP000244193"/>
    </source>
</evidence>
<proteinExistence type="predicted"/>
<sequence>MKKQILIILIASLLIYCKKNTPKVASPEKAAQGFFASATVDTVFADSISIRAVVFDGNNMWYAANGGKYGFYDIEKKKMFNGHIALDTITPEFRSIAKTKEHVFILNAGSPALLYRISKDGRQVKLVYHEDDSKAFYDSMQFFNDLEGIAMGDPTGKCLSVIVTRDGGNSWTKLPCDKLPAISEGEAAFAASNTNLIIKGKHAWMVSGGKKARLFRSTDKGKNWEVYNTPIVQGKSMTGIFTADFYDEKNGFIAGGDYESPTQTISNKAVTVDGGKTWEPVAEGQGFGYASCVQYVPHGDARQLVCVGASGLQYSADSGKNWTQLLKDKELYTIRFQNDSVAFAAGKNKIVRVRFNRQPAPAQHY</sequence>
<dbReference type="Proteomes" id="UP000244193">
    <property type="component" value="Chromosome"/>
</dbReference>
<dbReference type="PANTHER" id="PTHR47199">
    <property type="entry name" value="PHOTOSYSTEM II STABILITY/ASSEMBLY FACTOR HCF136, CHLOROPLASTIC"/>
    <property type="match status" value="1"/>
</dbReference>
<dbReference type="InterPro" id="IPR015943">
    <property type="entry name" value="WD40/YVTN_repeat-like_dom_sf"/>
</dbReference>